<dbReference type="AlphaFoldDB" id="A0A2P4Y7A2"/>
<dbReference type="EMBL" id="NCKW01005044">
    <property type="protein sequence ID" value="POM73684.1"/>
    <property type="molecule type" value="Genomic_DNA"/>
</dbReference>
<gene>
    <name evidence="5" type="ORF">PHPALM_9450</name>
</gene>
<dbReference type="Gene3D" id="3.40.395.10">
    <property type="entry name" value="Adenoviral Proteinase, Chain A"/>
    <property type="match status" value="1"/>
</dbReference>
<keyword evidence="2" id="KW-0645">Protease</keyword>
<organism evidence="5 6">
    <name type="scientific">Phytophthora palmivora</name>
    <dbReference type="NCBI Taxonomy" id="4796"/>
    <lineage>
        <taxon>Eukaryota</taxon>
        <taxon>Sar</taxon>
        <taxon>Stramenopiles</taxon>
        <taxon>Oomycota</taxon>
        <taxon>Peronosporomycetes</taxon>
        <taxon>Peronosporales</taxon>
        <taxon>Peronosporaceae</taxon>
        <taxon>Phytophthora</taxon>
    </lineage>
</organism>
<evidence type="ECO:0000313" key="5">
    <source>
        <dbReference type="EMBL" id="POM73684.1"/>
    </source>
</evidence>
<feature type="domain" description="Ubiquitin-like protease family profile" evidence="4">
    <location>
        <begin position="1"/>
        <end position="181"/>
    </location>
</feature>
<evidence type="ECO:0000256" key="3">
    <source>
        <dbReference type="ARBA" id="ARBA00022801"/>
    </source>
</evidence>
<sequence length="201" mass="22823">MDAIDLSEQADPHFKVTVDPELKSNLQSMSLRSEKLEALDQVHKQHLSDTTKRLVMTARFGMIRDVVTLDATALGIAADTKMAIDYAAVDNLFVGMSTERVLLPINCNGNHWCAVMIDLPRRSVYVYDPMKSSYAVSPSLKILPLAYQTPELLANMSKGLCHVLTDRYNCGMYVLLTFEEFVWEKCIEVVDMHTLQFLRFR</sequence>
<dbReference type="Proteomes" id="UP000237271">
    <property type="component" value="Unassembled WGS sequence"/>
</dbReference>
<comment type="similarity">
    <text evidence="1">Belongs to the peptidase C48 family.</text>
</comment>
<reference evidence="5 6" key="1">
    <citation type="journal article" date="2017" name="Genome Biol. Evol.">
        <title>Phytophthora megakarya and P. palmivora, closely related causal agents of cacao black pod rot, underwent increases in genome sizes and gene numbers by different mechanisms.</title>
        <authorList>
            <person name="Ali S.S."/>
            <person name="Shao J."/>
            <person name="Lary D.J."/>
            <person name="Kronmiller B."/>
            <person name="Shen D."/>
            <person name="Strem M.D."/>
            <person name="Amoako-Attah I."/>
            <person name="Akrofi A.Y."/>
            <person name="Begoude B.A."/>
            <person name="Ten Hoopen G.M."/>
            <person name="Coulibaly K."/>
            <person name="Kebe B.I."/>
            <person name="Melnick R.L."/>
            <person name="Guiltinan M.J."/>
            <person name="Tyler B.M."/>
            <person name="Meinhardt L.W."/>
            <person name="Bailey B.A."/>
        </authorList>
    </citation>
    <scope>NUCLEOTIDE SEQUENCE [LARGE SCALE GENOMIC DNA]</scope>
    <source>
        <strain evidence="6">sbr112.9</strain>
    </source>
</reference>
<name>A0A2P4Y7A2_9STRA</name>
<dbReference type="InterPro" id="IPR003653">
    <property type="entry name" value="Peptidase_C48_C"/>
</dbReference>
<protein>
    <recommendedName>
        <fullName evidence="4">Ubiquitin-like protease family profile domain-containing protein</fullName>
    </recommendedName>
</protein>
<evidence type="ECO:0000313" key="6">
    <source>
        <dbReference type="Proteomes" id="UP000237271"/>
    </source>
</evidence>
<dbReference type="PROSITE" id="PS50600">
    <property type="entry name" value="ULP_PROTEASE"/>
    <property type="match status" value="1"/>
</dbReference>
<dbReference type="SUPFAM" id="SSF54001">
    <property type="entry name" value="Cysteine proteinases"/>
    <property type="match status" value="1"/>
</dbReference>
<comment type="caution">
    <text evidence="5">The sequence shown here is derived from an EMBL/GenBank/DDBJ whole genome shotgun (WGS) entry which is preliminary data.</text>
</comment>
<evidence type="ECO:0000256" key="2">
    <source>
        <dbReference type="ARBA" id="ARBA00022670"/>
    </source>
</evidence>
<dbReference type="OrthoDB" id="115773at2759"/>
<keyword evidence="3" id="KW-0378">Hydrolase</keyword>
<dbReference type="GO" id="GO:0006508">
    <property type="term" value="P:proteolysis"/>
    <property type="evidence" value="ECO:0007669"/>
    <property type="project" value="UniProtKB-KW"/>
</dbReference>
<evidence type="ECO:0000259" key="4">
    <source>
        <dbReference type="PROSITE" id="PS50600"/>
    </source>
</evidence>
<dbReference type="InterPro" id="IPR038765">
    <property type="entry name" value="Papain-like_cys_pep_sf"/>
</dbReference>
<dbReference type="GO" id="GO:0008234">
    <property type="term" value="F:cysteine-type peptidase activity"/>
    <property type="evidence" value="ECO:0007669"/>
    <property type="project" value="InterPro"/>
</dbReference>
<evidence type="ECO:0000256" key="1">
    <source>
        <dbReference type="ARBA" id="ARBA00005234"/>
    </source>
</evidence>
<keyword evidence="6" id="KW-1185">Reference proteome</keyword>
<dbReference type="Pfam" id="PF02902">
    <property type="entry name" value="Peptidase_C48"/>
    <property type="match status" value="1"/>
</dbReference>
<accession>A0A2P4Y7A2</accession>
<proteinExistence type="inferred from homology"/>